<dbReference type="GO" id="GO:0005737">
    <property type="term" value="C:cytoplasm"/>
    <property type="evidence" value="ECO:0007669"/>
    <property type="project" value="UniProtKB-SubCell"/>
</dbReference>
<dbReference type="RefSeq" id="XP_013327329.1">
    <property type="nucleotide sequence ID" value="XM_013471875.1"/>
</dbReference>
<name>A0A0F4YR17_RASE3</name>
<dbReference type="PANTHER" id="PTHR13339">
    <property type="entry name" value="COP9 SIGNALOSOME COMPLEX SUBUNIT 8"/>
    <property type="match status" value="1"/>
</dbReference>
<dbReference type="InterPro" id="IPR033205">
    <property type="entry name" value="COP9_CSN8"/>
</dbReference>
<dbReference type="GO" id="GO:0000338">
    <property type="term" value="P:protein deneddylation"/>
    <property type="evidence" value="ECO:0007669"/>
    <property type="project" value="InterPro"/>
</dbReference>
<dbReference type="GO" id="GO:0010387">
    <property type="term" value="P:COP9 signalosome assembly"/>
    <property type="evidence" value="ECO:0007669"/>
    <property type="project" value="InterPro"/>
</dbReference>
<evidence type="ECO:0000256" key="2">
    <source>
        <dbReference type="ARBA" id="ARBA00004496"/>
    </source>
</evidence>
<accession>A0A0F4YR17</accession>
<dbReference type="STRING" id="1408163.A0A0F4YR17"/>
<evidence type="ECO:0000259" key="7">
    <source>
        <dbReference type="Pfam" id="PF10075"/>
    </source>
</evidence>
<feature type="region of interest" description="Disordered" evidence="6">
    <location>
        <begin position="1"/>
        <end position="21"/>
    </location>
</feature>
<dbReference type="PANTHER" id="PTHR13339:SF0">
    <property type="entry name" value="COP9 SIGNALOSOME COMPLEX SUBUNIT 8"/>
    <property type="match status" value="1"/>
</dbReference>
<evidence type="ECO:0000256" key="1">
    <source>
        <dbReference type="ARBA" id="ARBA00004123"/>
    </source>
</evidence>
<reference evidence="8 9" key="1">
    <citation type="submission" date="2015-04" db="EMBL/GenBank/DDBJ databases">
        <authorList>
            <person name="Heijne W.H."/>
            <person name="Fedorova N.D."/>
            <person name="Nierman W.C."/>
            <person name="Vollebregt A.W."/>
            <person name="Zhao Z."/>
            <person name="Wu L."/>
            <person name="Kumar M."/>
            <person name="Stam H."/>
            <person name="van den Berg M.A."/>
            <person name="Pel H.J."/>
        </authorList>
    </citation>
    <scope>NUCLEOTIDE SEQUENCE [LARGE SCALE GENOMIC DNA]</scope>
    <source>
        <strain evidence="8 9">CBS 393.64</strain>
    </source>
</reference>
<dbReference type="Proteomes" id="UP000053958">
    <property type="component" value="Unassembled WGS sequence"/>
</dbReference>
<dbReference type="InterPro" id="IPR033464">
    <property type="entry name" value="CSN8_PSD8_EIF3K"/>
</dbReference>
<dbReference type="Pfam" id="PF10075">
    <property type="entry name" value="CSN8_PSD8_EIF3K"/>
    <property type="match status" value="1"/>
</dbReference>
<feature type="region of interest" description="Disordered" evidence="6">
    <location>
        <begin position="272"/>
        <end position="303"/>
    </location>
</feature>
<evidence type="ECO:0000313" key="8">
    <source>
        <dbReference type="EMBL" id="KKA20717.1"/>
    </source>
</evidence>
<evidence type="ECO:0000256" key="6">
    <source>
        <dbReference type="SAM" id="MobiDB-lite"/>
    </source>
</evidence>
<sequence>MAAKETKTIQAETKRSLLPAPPGVPHSNSLIFHVTALVGFEFLPGHRTMDLPPLSFEQLSKVLAEAPTAEALWDMLSQYENEACLQFTDTEVTGDPKLLSAFYASFLISHLLSDQIHEARAMTTRMPPTLVKDDMVLQNSITLLRAVYQNKYAEVYRILRQLPWPEPVNQYVQKYDAYFAEKTFKEISRAYEAIRAERAATYLGLEEEIQGDSGEPSPKLIQILTQRGWVWDADEHLFRPKVQDKPADLSDTKTSGLNQLVGLNEAFKSTLHTPAERLQPDYDDEANDNETCRETPYSGRDQI</sequence>
<dbReference type="EMBL" id="LASV01000237">
    <property type="protein sequence ID" value="KKA20717.1"/>
    <property type="molecule type" value="Genomic_DNA"/>
</dbReference>
<dbReference type="Gene3D" id="1.25.40.990">
    <property type="match status" value="1"/>
</dbReference>
<proteinExistence type="predicted"/>
<protein>
    <submittedName>
        <fullName evidence="8">COP9 signalosome subunit 8 (CsnH)</fullName>
    </submittedName>
</protein>
<feature type="compositionally biased region" description="Basic and acidic residues" evidence="6">
    <location>
        <begin position="1"/>
        <end position="15"/>
    </location>
</feature>
<keyword evidence="3" id="KW-0963">Cytoplasm</keyword>
<dbReference type="GeneID" id="25317600"/>
<evidence type="ECO:0000256" key="5">
    <source>
        <dbReference type="ARBA" id="ARBA00023242"/>
    </source>
</evidence>
<comment type="caution">
    <text evidence="8">The sequence shown here is derived from an EMBL/GenBank/DDBJ whole genome shotgun (WGS) entry which is preliminary data.</text>
</comment>
<keyword evidence="9" id="KW-1185">Reference proteome</keyword>
<dbReference type="OrthoDB" id="5351233at2759"/>
<keyword evidence="5" id="KW-0539">Nucleus</keyword>
<dbReference type="AlphaFoldDB" id="A0A0F4YR17"/>
<keyword evidence="4" id="KW-0736">Signalosome</keyword>
<comment type="subcellular location">
    <subcellularLocation>
        <location evidence="2">Cytoplasm</location>
    </subcellularLocation>
    <subcellularLocation>
        <location evidence="1">Nucleus</location>
    </subcellularLocation>
</comment>
<dbReference type="GO" id="GO:0008180">
    <property type="term" value="C:COP9 signalosome"/>
    <property type="evidence" value="ECO:0007669"/>
    <property type="project" value="UniProtKB-KW"/>
</dbReference>
<feature type="domain" description="CSN8/PSMD8/EIF3K" evidence="7">
    <location>
        <begin position="100"/>
        <end position="246"/>
    </location>
</feature>
<evidence type="ECO:0000256" key="4">
    <source>
        <dbReference type="ARBA" id="ARBA00022790"/>
    </source>
</evidence>
<gene>
    <name evidence="8" type="ORF">T310_5255</name>
</gene>
<evidence type="ECO:0000313" key="9">
    <source>
        <dbReference type="Proteomes" id="UP000053958"/>
    </source>
</evidence>
<organism evidence="8 9">
    <name type="scientific">Rasamsonia emersonii (strain ATCC 16479 / CBS 393.64 / IMI 116815)</name>
    <dbReference type="NCBI Taxonomy" id="1408163"/>
    <lineage>
        <taxon>Eukaryota</taxon>
        <taxon>Fungi</taxon>
        <taxon>Dikarya</taxon>
        <taxon>Ascomycota</taxon>
        <taxon>Pezizomycotina</taxon>
        <taxon>Eurotiomycetes</taxon>
        <taxon>Eurotiomycetidae</taxon>
        <taxon>Eurotiales</taxon>
        <taxon>Trichocomaceae</taxon>
        <taxon>Rasamsonia</taxon>
    </lineage>
</organism>
<evidence type="ECO:0000256" key="3">
    <source>
        <dbReference type="ARBA" id="ARBA00022490"/>
    </source>
</evidence>